<protein>
    <submittedName>
        <fullName evidence="1">Uncharacterized protein</fullName>
    </submittedName>
</protein>
<dbReference type="GO" id="GO:0046872">
    <property type="term" value="F:metal ion binding"/>
    <property type="evidence" value="ECO:0007669"/>
    <property type="project" value="InterPro"/>
</dbReference>
<dbReference type="InterPro" id="IPR006121">
    <property type="entry name" value="HMA_dom"/>
</dbReference>
<name>A0A3P7MVR8_DIBLA</name>
<proteinExistence type="predicted"/>
<dbReference type="OrthoDB" id="432719at2759"/>
<organism evidence="1 2">
    <name type="scientific">Dibothriocephalus latus</name>
    <name type="common">Fish tapeworm</name>
    <name type="synonym">Diphyllobothrium latum</name>
    <dbReference type="NCBI Taxonomy" id="60516"/>
    <lineage>
        <taxon>Eukaryota</taxon>
        <taxon>Metazoa</taxon>
        <taxon>Spiralia</taxon>
        <taxon>Lophotrochozoa</taxon>
        <taxon>Platyhelminthes</taxon>
        <taxon>Cestoda</taxon>
        <taxon>Eucestoda</taxon>
        <taxon>Diphyllobothriidea</taxon>
        <taxon>Diphyllobothriidae</taxon>
        <taxon>Dibothriocephalus</taxon>
    </lineage>
</organism>
<dbReference type="Proteomes" id="UP000281553">
    <property type="component" value="Unassembled WGS sequence"/>
</dbReference>
<evidence type="ECO:0000313" key="1">
    <source>
        <dbReference type="EMBL" id="VDN26718.1"/>
    </source>
</evidence>
<dbReference type="InterPro" id="IPR036163">
    <property type="entry name" value="HMA_dom_sf"/>
</dbReference>
<keyword evidence="2" id="KW-1185">Reference proteome</keyword>
<evidence type="ECO:0000313" key="2">
    <source>
        <dbReference type="Proteomes" id="UP000281553"/>
    </source>
</evidence>
<dbReference type="AlphaFoldDB" id="A0A3P7MVR8"/>
<dbReference type="EMBL" id="UYRU01076226">
    <property type="protein sequence ID" value="VDN26718.1"/>
    <property type="molecule type" value="Genomic_DNA"/>
</dbReference>
<dbReference type="SUPFAM" id="SSF55008">
    <property type="entry name" value="HMA, heavy metal-associated domain"/>
    <property type="match status" value="1"/>
</dbReference>
<accession>A0A3P7MVR8</accession>
<reference evidence="1 2" key="1">
    <citation type="submission" date="2018-11" db="EMBL/GenBank/DDBJ databases">
        <authorList>
            <consortium name="Pathogen Informatics"/>
        </authorList>
    </citation>
    <scope>NUCLEOTIDE SEQUENCE [LARGE SCALE GENOMIC DNA]</scope>
</reference>
<gene>
    <name evidence="1" type="ORF">DILT_LOCUS14866</name>
</gene>
<sequence>MKAEVEYDPGLVQPADLADCIEDLGFSAEVVESADPLAAGALQTVDLSVSPAVWRIPLYPADCQVIYLSARND</sequence>
<dbReference type="Gene3D" id="3.30.70.100">
    <property type="match status" value="1"/>
</dbReference>
<dbReference type="CDD" id="cd00371">
    <property type="entry name" value="HMA"/>
    <property type="match status" value="1"/>
</dbReference>